<comment type="caution">
    <text evidence="2">The sequence shown here is derived from an EMBL/GenBank/DDBJ whole genome shotgun (WGS) entry which is preliminary data.</text>
</comment>
<reference evidence="2 3" key="1">
    <citation type="journal article" date="2018" name="MBio">
        <title>Comparative Genomics Reveals the Core Gene Toolbox for the Fungus-Insect Symbiosis.</title>
        <authorList>
            <person name="Wang Y."/>
            <person name="Stata M."/>
            <person name="Wang W."/>
            <person name="Stajich J.E."/>
            <person name="White M.M."/>
            <person name="Moncalvo J.M."/>
        </authorList>
    </citation>
    <scope>NUCLEOTIDE SEQUENCE [LARGE SCALE GENOMIC DNA]</scope>
    <source>
        <strain evidence="2 3">SC-DP-2</strain>
    </source>
</reference>
<dbReference type="GO" id="GO:0000171">
    <property type="term" value="F:ribonuclease MRP activity"/>
    <property type="evidence" value="ECO:0007669"/>
    <property type="project" value="TreeGrafter"/>
</dbReference>
<evidence type="ECO:0000313" key="2">
    <source>
        <dbReference type="EMBL" id="PVV02634.1"/>
    </source>
</evidence>
<protein>
    <submittedName>
        <fullName evidence="2">Uncharacterized protein</fullName>
    </submittedName>
</protein>
<dbReference type="Proteomes" id="UP000245609">
    <property type="component" value="Unassembled WGS sequence"/>
</dbReference>
<dbReference type="Pfam" id="PF08228">
    <property type="entry name" value="RNase_P_pop3"/>
    <property type="match status" value="1"/>
</dbReference>
<dbReference type="GO" id="GO:0034965">
    <property type="term" value="P:intronic box C/D snoRNA processing"/>
    <property type="evidence" value="ECO:0007669"/>
    <property type="project" value="TreeGrafter"/>
</dbReference>
<dbReference type="InterPro" id="IPR013241">
    <property type="entry name" value="RNase_P_Pop3"/>
</dbReference>
<dbReference type="GO" id="GO:0006364">
    <property type="term" value="P:rRNA processing"/>
    <property type="evidence" value="ECO:0007669"/>
    <property type="project" value="InterPro"/>
</dbReference>
<sequence>MEKATLRDSGISKKKLAKKAPNRPTLSNPYFFGFPSLSTSARESILDNVSREKRLKIHGIKKKPITRDSQLRGCDKSEDTKDHKTMDIQKANIQPSYQWVNDIIFGINSITIFLEKQISIFNTHIMENPEISNKEKYTNENDSTICDESGTVLIFCCALDVLPQHVFGHLPMLVYILNQRKMNFYKSIGKPYKKVKLVTLPQNSEKMISDLFGVKRVCAFALFPNSPYFSELEKLVFQTVGDVNMLNNFEASSVVRPTDSLSKNKHCSLDTPLSTDSPSFNPLNVRFISKKSSSNK</sequence>
<dbReference type="OrthoDB" id="20109at2759"/>
<dbReference type="GO" id="GO:0008033">
    <property type="term" value="P:tRNA processing"/>
    <property type="evidence" value="ECO:0007669"/>
    <property type="project" value="InterPro"/>
</dbReference>
<dbReference type="PANTHER" id="PTHR28272:SF1">
    <property type="entry name" value="RIBONUCLEASES P_MRP PROTEIN SUBUNIT POP3"/>
    <property type="match status" value="1"/>
</dbReference>
<name>A0A2T9ZDF3_9FUNG</name>
<dbReference type="GO" id="GO:0004526">
    <property type="term" value="F:ribonuclease P activity"/>
    <property type="evidence" value="ECO:0007669"/>
    <property type="project" value="TreeGrafter"/>
</dbReference>
<dbReference type="EMBL" id="MBFS01000377">
    <property type="protein sequence ID" value="PVV02634.1"/>
    <property type="molecule type" value="Genomic_DNA"/>
</dbReference>
<feature type="region of interest" description="Disordered" evidence="1">
    <location>
        <begin position="1"/>
        <end position="26"/>
    </location>
</feature>
<organism evidence="2 3">
    <name type="scientific">Smittium megazygosporum</name>
    <dbReference type="NCBI Taxonomy" id="133381"/>
    <lineage>
        <taxon>Eukaryota</taxon>
        <taxon>Fungi</taxon>
        <taxon>Fungi incertae sedis</taxon>
        <taxon>Zoopagomycota</taxon>
        <taxon>Kickxellomycotina</taxon>
        <taxon>Harpellomycetes</taxon>
        <taxon>Harpellales</taxon>
        <taxon>Legeriomycetaceae</taxon>
        <taxon>Smittium</taxon>
    </lineage>
</organism>
<dbReference type="GO" id="GO:0005655">
    <property type="term" value="C:nucleolar ribonuclease P complex"/>
    <property type="evidence" value="ECO:0007669"/>
    <property type="project" value="TreeGrafter"/>
</dbReference>
<dbReference type="AlphaFoldDB" id="A0A2T9ZDF3"/>
<feature type="compositionally biased region" description="Basic residues" evidence="1">
    <location>
        <begin position="12"/>
        <end position="21"/>
    </location>
</feature>
<dbReference type="STRING" id="133381.A0A2T9ZDF3"/>
<dbReference type="PANTHER" id="PTHR28272">
    <property type="entry name" value="RIBONUCLEASES P/MRP PROTEIN SUBUNIT POP3"/>
    <property type="match status" value="1"/>
</dbReference>
<gene>
    <name evidence="2" type="ORF">BB560_002911</name>
</gene>
<proteinExistence type="predicted"/>
<evidence type="ECO:0000313" key="3">
    <source>
        <dbReference type="Proteomes" id="UP000245609"/>
    </source>
</evidence>
<evidence type="ECO:0000256" key="1">
    <source>
        <dbReference type="SAM" id="MobiDB-lite"/>
    </source>
</evidence>
<accession>A0A2T9ZDF3</accession>
<dbReference type="GO" id="GO:0000172">
    <property type="term" value="C:ribonuclease MRP complex"/>
    <property type="evidence" value="ECO:0007669"/>
    <property type="project" value="TreeGrafter"/>
</dbReference>
<keyword evidence="3" id="KW-1185">Reference proteome</keyword>
<dbReference type="GO" id="GO:0005829">
    <property type="term" value="C:cytosol"/>
    <property type="evidence" value="ECO:0007669"/>
    <property type="project" value="TreeGrafter"/>
</dbReference>